<accession>A0A101MK46</accession>
<organism evidence="1 2">
    <name type="scientific">Penicillium freii</name>
    <dbReference type="NCBI Taxonomy" id="48697"/>
    <lineage>
        <taxon>Eukaryota</taxon>
        <taxon>Fungi</taxon>
        <taxon>Dikarya</taxon>
        <taxon>Ascomycota</taxon>
        <taxon>Pezizomycotina</taxon>
        <taxon>Eurotiomycetes</taxon>
        <taxon>Eurotiomycetidae</taxon>
        <taxon>Eurotiales</taxon>
        <taxon>Aspergillaceae</taxon>
        <taxon>Penicillium</taxon>
    </lineage>
</organism>
<sequence length="323" mass="36949">MVHILDTPYTKTGDLYSYHEKRDIHSPSNTLPLLLTSRQASVKTQWTLNRIQKTAYVLDVSVLNEGDMFSTWVSVPQLTTHLSTLHMDMRLFGRMATSNELRPQGSHPDLNHFNCNFYAILDRFLPYGPVNEKKGGSGTPYEDRVITVENFVIDFRSAERNLPFPPRDMGYRDWLTHIANTWHGDQRVDKAPKVPPDTVDYAFRGVGADEFHMWRGTTFLKLHALGFPVVWPQDLENDLSLSFSLSLSLSPLALMEVVYICMKEQPRKRLYFLLLDARSLGQNDRAILLLFGALPFSVYGPLELSSMVSQPSLVKLEDLIWQS</sequence>
<evidence type="ECO:0000313" key="1">
    <source>
        <dbReference type="EMBL" id="KUM62039.1"/>
    </source>
</evidence>
<name>A0A101MK46_PENFR</name>
<keyword evidence="2" id="KW-1185">Reference proteome</keyword>
<gene>
    <name evidence="1" type="ORF">ACN42_g5088</name>
</gene>
<comment type="caution">
    <text evidence="1">The sequence shown here is derived from an EMBL/GenBank/DDBJ whole genome shotgun (WGS) entry which is preliminary data.</text>
</comment>
<protein>
    <submittedName>
        <fullName evidence="1">Uncharacterized protein</fullName>
    </submittedName>
</protein>
<dbReference type="OrthoDB" id="2823490at2759"/>
<dbReference type="AlphaFoldDB" id="A0A101MK46"/>
<reference evidence="1 2" key="1">
    <citation type="submission" date="2015-10" db="EMBL/GenBank/DDBJ databases">
        <title>Genome sequencing of Penicillium freii.</title>
        <authorList>
            <person name="Nguyen H.D."/>
            <person name="Visagie C.M."/>
            <person name="Seifert K.A."/>
        </authorList>
    </citation>
    <scope>NUCLEOTIDE SEQUENCE [LARGE SCALE GENOMIC DNA]</scope>
    <source>
        <strain evidence="1 2">DAOM 242723</strain>
    </source>
</reference>
<evidence type="ECO:0000313" key="2">
    <source>
        <dbReference type="Proteomes" id="UP000055045"/>
    </source>
</evidence>
<dbReference type="EMBL" id="LLXE01000113">
    <property type="protein sequence ID" value="KUM62039.1"/>
    <property type="molecule type" value="Genomic_DNA"/>
</dbReference>
<dbReference type="Proteomes" id="UP000055045">
    <property type="component" value="Unassembled WGS sequence"/>
</dbReference>
<dbReference type="STRING" id="48697.A0A101MK46"/>
<proteinExistence type="predicted"/>